<keyword evidence="4" id="KW-0418">Kinase</keyword>
<dbReference type="Pfam" id="PF00294">
    <property type="entry name" value="PfkB"/>
    <property type="match status" value="1"/>
</dbReference>
<feature type="domain" description="Carbohydrate kinase PfkB" evidence="7">
    <location>
        <begin position="19"/>
        <end position="299"/>
    </location>
</feature>
<sequence>MLIATPNLCLDRTERLAELVPGAVARAREVTVTAGGKGVNVARVARAYRRPAILVGLTAEHDRERLLALLAEEGADVVGVPAPGHARMAVIMLEDSGRTTVLNEPGSTLDGPSWARYRDAVSRRLADAGGLLVCSGSLPPGAPVGGYAELVELARVAGVATVVDSAPGPLRASLAGRPDLVTPNLEEAEAALGDGNGEVLVGVEDEVAARAAEAARRLCELGAGRAAVTAGVAGVAFHAEGVTDWVPAPKVDVVSAVGAGDSFVAGLALALADSGTVERSAWLAAVLRGVATASASCEVLLAGGVDPERVAELLTGLTSGAVT</sequence>
<name>A0ABP9R1X7_9PSEU</name>
<dbReference type="InterPro" id="IPR017583">
    <property type="entry name" value="Tagatose/fructose_Pkinase"/>
</dbReference>
<dbReference type="EMBL" id="BAABJP010000044">
    <property type="protein sequence ID" value="GAA5170515.1"/>
    <property type="molecule type" value="Genomic_DNA"/>
</dbReference>
<dbReference type="InterPro" id="IPR011611">
    <property type="entry name" value="PfkB_dom"/>
</dbReference>
<dbReference type="SUPFAM" id="SSF53613">
    <property type="entry name" value="Ribokinase-like"/>
    <property type="match status" value="1"/>
</dbReference>
<evidence type="ECO:0000259" key="7">
    <source>
        <dbReference type="Pfam" id="PF00294"/>
    </source>
</evidence>
<keyword evidence="9" id="KW-1185">Reference proteome</keyword>
<keyword evidence="2 6" id="KW-0808">Transferase</keyword>
<comment type="caution">
    <text evidence="8">The sequence shown here is derived from an EMBL/GenBank/DDBJ whole genome shotgun (WGS) entry which is preliminary data.</text>
</comment>
<dbReference type="PANTHER" id="PTHR46566:SF2">
    <property type="entry name" value="ATP-DEPENDENT 6-PHOSPHOFRUCTOKINASE ISOZYME 2"/>
    <property type="match status" value="1"/>
</dbReference>
<dbReference type="Proteomes" id="UP001428817">
    <property type="component" value="Unassembled WGS sequence"/>
</dbReference>
<keyword evidence="5" id="KW-0067">ATP-binding</keyword>
<accession>A0ABP9R1X7</accession>
<dbReference type="PIRSF" id="PIRSF000535">
    <property type="entry name" value="1PFK/6PFK/LacC"/>
    <property type="match status" value="1"/>
</dbReference>
<evidence type="ECO:0000256" key="1">
    <source>
        <dbReference type="ARBA" id="ARBA00010688"/>
    </source>
</evidence>
<evidence type="ECO:0000256" key="2">
    <source>
        <dbReference type="ARBA" id="ARBA00022679"/>
    </source>
</evidence>
<evidence type="ECO:0000256" key="6">
    <source>
        <dbReference type="PIRNR" id="PIRNR000535"/>
    </source>
</evidence>
<evidence type="ECO:0000256" key="4">
    <source>
        <dbReference type="ARBA" id="ARBA00022777"/>
    </source>
</evidence>
<reference evidence="9" key="1">
    <citation type="journal article" date="2019" name="Int. J. Syst. Evol. Microbiol.">
        <title>The Global Catalogue of Microorganisms (GCM) 10K type strain sequencing project: providing services to taxonomists for standard genome sequencing and annotation.</title>
        <authorList>
            <consortium name="The Broad Institute Genomics Platform"/>
            <consortium name="The Broad Institute Genome Sequencing Center for Infectious Disease"/>
            <person name="Wu L."/>
            <person name="Ma J."/>
        </authorList>
    </citation>
    <scope>NUCLEOTIDE SEQUENCE [LARGE SCALE GENOMIC DNA]</scope>
    <source>
        <strain evidence="9">JCM 18303</strain>
    </source>
</reference>
<keyword evidence="3" id="KW-0547">Nucleotide-binding</keyword>
<dbReference type="Gene3D" id="3.40.1190.20">
    <property type="match status" value="1"/>
</dbReference>
<gene>
    <name evidence="8" type="ORF">GCM10023321_67720</name>
</gene>
<comment type="similarity">
    <text evidence="1">Belongs to the carbohydrate kinase PfkB family.</text>
</comment>
<dbReference type="PANTHER" id="PTHR46566">
    <property type="entry name" value="1-PHOSPHOFRUCTOKINASE-RELATED"/>
    <property type="match status" value="1"/>
</dbReference>
<organism evidence="8 9">
    <name type="scientific">Pseudonocardia eucalypti</name>
    <dbReference type="NCBI Taxonomy" id="648755"/>
    <lineage>
        <taxon>Bacteria</taxon>
        <taxon>Bacillati</taxon>
        <taxon>Actinomycetota</taxon>
        <taxon>Actinomycetes</taxon>
        <taxon>Pseudonocardiales</taxon>
        <taxon>Pseudonocardiaceae</taxon>
        <taxon>Pseudonocardia</taxon>
    </lineage>
</organism>
<proteinExistence type="inferred from homology"/>
<evidence type="ECO:0000313" key="8">
    <source>
        <dbReference type="EMBL" id="GAA5170515.1"/>
    </source>
</evidence>
<protein>
    <submittedName>
        <fullName evidence="8">1-phosphofructokinase family hexose kinase</fullName>
    </submittedName>
</protein>
<evidence type="ECO:0000256" key="3">
    <source>
        <dbReference type="ARBA" id="ARBA00022741"/>
    </source>
</evidence>
<evidence type="ECO:0000313" key="9">
    <source>
        <dbReference type="Proteomes" id="UP001428817"/>
    </source>
</evidence>
<dbReference type="RefSeq" id="WP_185059978.1">
    <property type="nucleotide sequence ID" value="NZ_BAABJP010000044.1"/>
</dbReference>
<dbReference type="InterPro" id="IPR029056">
    <property type="entry name" value="Ribokinase-like"/>
</dbReference>
<evidence type="ECO:0000256" key="5">
    <source>
        <dbReference type="ARBA" id="ARBA00022840"/>
    </source>
</evidence>